<dbReference type="InterPro" id="IPR003018">
    <property type="entry name" value="GAF"/>
</dbReference>
<dbReference type="GO" id="GO:0000160">
    <property type="term" value="P:phosphorelay signal transduction system"/>
    <property type="evidence" value="ECO:0007669"/>
    <property type="project" value="InterPro"/>
</dbReference>
<organism evidence="4 5">
    <name type="scientific">Thermobifida cellulosilytica TB100</name>
    <dbReference type="NCBI Taxonomy" id="665004"/>
    <lineage>
        <taxon>Bacteria</taxon>
        <taxon>Bacillati</taxon>
        <taxon>Actinomycetota</taxon>
        <taxon>Actinomycetes</taxon>
        <taxon>Streptosporangiales</taxon>
        <taxon>Nocardiopsidaceae</taxon>
        <taxon>Thermobifida</taxon>
    </lineage>
</organism>
<reference evidence="5" key="1">
    <citation type="journal article" date="2017" name="Acta Aliment.">
        <title>Plant polysaccharide degrading enzyme system of Thermpbifida cellulosilytica TB100 revealed by de novo genome project data.</title>
        <authorList>
            <person name="Toth A."/>
            <person name="Baka E."/>
            <person name="Luzics S."/>
            <person name="Bata-Vidacs I."/>
            <person name="Nagy I."/>
            <person name="Balint B."/>
            <person name="Herceg R."/>
            <person name="Olasz F."/>
            <person name="Wilk T."/>
            <person name="Nagy T."/>
            <person name="Kriszt B."/>
            <person name="Nagy I."/>
            <person name="Kukolya J."/>
        </authorList>
    </citation>
    <scope>NUCLEOTIDE SEQUENCE [LARGE SCALE GENOMIC DNA]</scope>
    <source>
        <strain evidence="5">TB100</strain>
    </source>
</reference>
<dbReference type="Gene3D" id="3.30.450.40">
    <property type="match status" value="1"/>
</dbReference>
<dbReference type="STRING" id="665004.AC529_08805"/>
<feature type="region of interest" description="Disordered" evidence="2">
    <location>
        <begin position="281"/>
        <end position="312"/>
    </location>
</feature>
<accession>A0A147KII2</accession>
<dbReference type="Proteomes" id="UP000074382">
    <property type="component" value="Unassembled WGS sequence"/>
</dbReference>
<feature type="domain" description="OmpR/PhoB-type" evidence="3">
    <location>
        <begin position="332"/>
        <end position="397"/>
    </location>
</feature>
<dbReference type="AlphaFoldDB" id="A0A147KII2"/>
<proteinExistence type="predicted"/>
<evidence type="ECO:0000313" key="5">
    <source>
        <dbReference type="Proteomes" id="UP000074382"/>
    </source>
</evidence>
<evidence type="ECO:0000259" key="3">
    <source>
        <dbReference type="SMART" id="SM00862"/>
    </source>
</evidence>
<comment type="caution">
    <text evidence="4">The sequence shown here is derived from an EMBL/GenBank/DDBJ whole genome shotgun (WGS) entry which is preliminary data.</text>
</comment>
<dbReference type="PATRIC" id="fig|665004.4.peg.2197"/>
<sequence>MHRAHENLRGGAHNGGTLRSVVSASWNRSLRARVDPEGSAPPLVYGPAELREVRSAHPLAAVVPTLHRILDSAVDASAQLFIVTDADGRILWREGAAPVRTAADRVLLTEGTQWREDTIGTNAMGTALATGQPVQIYSAEHLVHAYHTWTCAACPITDPDTGRMLGTIDVSGQQDSVHPAMVQLVSAAAELAEQELRVRMMVADQRLREHRLPDLHRLGGQPGALLSQSGRVIATHRREDCPVTLPERVDTSHGSGRIDLGGGVHGTLEPLPEGWLLRLPRPTARTAPRSTARTPTGSTPAPRPRTGGAPDATGPLALHLLGPDSPVVRLGGRRLPVSLRHAEILALLALHPEGRTAEQLALGLYGENGNPATVRVEVHRLRAQLGRRVLLTRPYRLADAPDCDLLRVRARLAAGDVRAALAAYRGELLSRSEAPEIRAVRDEVAATLRTSVLELGDSDLLWQLACRDLGREDVAVLEALATALPRTSPRRASAVQRLNALLAADG</sequence>
<evidence type="ECO:0000256" key="2">
    <source>
        <dbReference type="SAM" id="MobiDB-lite"/>
    </source>
</evidence>
<keyword evidence="1" id="KW-0238">DNA-binding</keyword>
<evidence type="ECO:0000313" key="4">
    <source>
        <dbReference type="EMBL" id="KUP97105.1"/>
    </source>
</evidence>
<dbReference type="GO" id="GO:0006355">
    <property type="term" value="P:regulation of DNA-templated transcription"/>
    <property type="evidence" value="ECO:0007669"/>
    <property type="project" value="InterPro"/>
</dbReference>
<protein>
    <recommendedName>
        <fullName evidence="3">OmpR/PhoB-type domain-containing protein</fullName>
    </recommendedName>
</protein>
<dbReference type="EMBL" id="LGEM01000040">
    <property type="protein sequence ID" value="KUP97105.1"/>
    <property type="molecule type" value="Genomic_DNA"/>
</dbReference>
<evidence type="ECO:0000256" key="1">
    <source>
        <dbReference type="ARBA" id="ARBA00023125"/>
    </source>
</evidence>
<dbReference type="InterPro" id="IPR029016">
    <property type="entry name" value="GAF-like_dom_sf"/>
</dbReference>
<feature type="compositionally biased region" description="Low complexity" evidence="2">
    <location>
        <begin position="281"/>
        <end position="296"/>
    </location>
</feature>
<dbReference type="GO" id="GO:0003677">
    <property type="term" value="F:DNA binding"/>
    <property type="evidence" value="ECO:0007669"/>
    <property type="project" value="UniProtKB-KW"/>
</dbReference>
<keyword evidence="5" id="KW-1185">Reference proteome</keyword>
<dbReference type="SMART" id="SM00862">
    <property type="entry name" value="Trans_reg_C"/>
    <property type="match status" value="1"/>
</dbReference>
<dbReference type="InterPro" id="IPR001867">
    <property type="entry name" value="OmpR/PhoB-type_DNA-bd"/>
</dbReference>
<gene>
    <name evidence="4" type="ORF">AC529_08805</name>
</gene>
<dbReference type="Pfam" id="PF01590">
    <property type="entry name" value="GAF"/>
    <property type="match status" value="1"/>
</dbReference>
<name>A0A147KII2_THECS</name>